<gene>
    <name evidence="4" type="ORF">ACFSKL_22930</name>
</gene>
<feature type="domain" description="PNPLA" evidence="3">
    <location>
        <begin position="374"/>
        <end position="611"/>
    </location>
</feature>
<accession>A0ABW4VSD1</accession>
<keyword evidence="2" id="KW-0472">Membrane</keyword>
<evidence type="ECO:0000313" key="5">
    <source>
        <dbReference type="Proteomes" id="UP001597361"/>
    </source>
</evidence>
<feature type="transmembrane region" description="Helical" evidence="2">
    <location>
        <begin position="60"/>
        <end position="78"/>
    </location>
</feature>
<dbReference type="EMBL" id="JBHUHR010000051">
    <property type="protein sequence ID" value="MFD2037667.1"/>
    <property type="molecule type" value="Genomic_DNA"/>
</dbReference>
<sequence length="764" mass="88332">MWNKINYSFPVQLFFMHLKKNIPLLLFWVLLVLVILQKFGTVLGIPFLFLDPEYLNEVSWKGFFLMGIAFGVFTMAFHMTSYILDGAKFKFLAVIPKPFIQFCVNNGIIPLGFYLLYFYSFISFQLDNEHDSLWEIVEFFLGFSGGTILIYSVIFAYFAFTNKDFFVIFADSVEKSLRKTKIPRANILRQIKENKESKDKVLNYIDIRRGIEPVRKDLSKFESHQLLRVFDQNHLNLFVIQSVLIGLILFLGFFREYPILQIPAAVSATLLLSIIMMLVGALAFWLREWLIPAMITAVLVFNFLSKSELLNRPHTAFGMDYEVTPAVYSLENLQKLLHPDTLEKDREMTLRILDNWKAKFPADQKPRMIFITTSGGGQRAALWTLNVLQNLEKESEGKVFEHTQMITGASGGIVGAAFFRELYLKKLEGEDLDYSDRKYLDQISSDNLNPIIFTLLVNDLFIRNQYYDYNGRKYLQDRGFAFENQLNINTEGIMDKPLSAYAMPEFKGKIPMLPITPLITNDGRKLFIAPHSMSYMGISAKQSEGIDEKSQSIDFMRLFKDQDAKNLRFISALRMGATFPFITPHIQLPSTPQMETMDAGLSDNFGIQDALRFLYVFQDWIAENTSGVTLLTIRDSEKSTEIDQRIHPTLFQKLSTPLKNILINWDNIQTLNNEVLYNLFKESMGFDLDRIEFEYSTSQFLRERGLVDSVGVVNQEQQEIQRASLNWRLTAREKVSIIDNIKSVQNRDALRKVRGIRYLVPEVD</sequence>
<dbReference type="Proteomes" id="UP001597361">
    <property type="component" value="Unassembled WGS sequence"/>
</dbReference>
<reference evidence="5" key="1">
    <citation type="journal article" date="2019" name="Int. J. Syst. Evol. Microbiol.">
        <title>The Global Catalogue of Microorganisms (GCM) 10K type strain sequencing project: providing services to taxonomists for standard genome sequencing and annotation.</title>
        <authorList>
            <consortium name="The Broad Institute Genomics Platform"/>
            <consortium name="The Broad Institute Genome Sequencing Center for Infectious Disease"/>
            <person name="Wu L."/>
            <person name="Ma J."/>
        </authorList>
    </citation>
    <scope>NUCLEOTIDE SEQUENCE [LARGE SCALE GENOMIC DNA]</scope>
    <source>
        <strain evidence="5">CGMCC 1.15180</strain>
    </source>
</reference>
<dbReference type="RefSeq" id="WP_376889730.1">
    <property type="nucleotide sequence ID" value="NZ_JBHUHR010000051.1"/>
</dbReference>
<keyword evidence="2" id="KW-0812">Transmembrane</keyword>
<dbReference type="InterPro" id="IPR002641">
    <property type="entry name" value="PNPLA_dom"/>
</dbReference>
<feature type="transmembrane region" description="Helical" evidence="2">
    <location>
        <begin position="139"/>
        <end position="160"/>
    </location>
</feature>
<dbReference type="Gene3D" id="3.40.1090.10">
    <property type="entry name" value="Cytosolic phospholipase A2 catalytic domain"/>
    <property type="match status" value="1"/>
</dbReference>
<dbReference type="Pfam" id="PF01734">
    <property type="entry name" value="Patatin"/>
    <property type="match status" value="1"/>
</dbReference>
<evidence type="ECO:0000313" key="4">
    <source>
        <dbReference type="EMBL" id="MFD2037667.1"/>
    </source>
</evidence>
<keyword evidence="1" id="KW-0443">Lipid metabolism</keyword>
<organism evidence="4 5">
    <name type="scientific">Belliella marina</name>
    <dbReference type="NCBI Taxonomy" id="1644146"/>
    <lineage>
        <taxon>Bacteria</taxon>
        <taxon>Pseudomonadati</taxon>
        <taxon>Bacteroidota</taxon>
        <taxon>Cytophagia</taxon>
        <taxon>Cytophagales</taxon>
        <taxon>Cyclobacteriaceae</taxon>
        <taxon>Belliella</taxon>
    </lineage>
</organism>
<proteinExistence type="predicted"/>
<comment type="caution">
    <text evidence="4">The sequence shown here is derived from an EMBL/GenBank/DDBJ whole genome shotgun (WGS) entry which is preliminary data.</text>
</comment>
<keyword evidence="5" id="KW-1185">Reference proteome</keyword>
<name>A0ABW4VSD1_9BACT</name>
<evidence type="ECO:0000259" key="3">
    <source>
        <dbReference type="Pfam" id="PF01734"/>
    </source>
</evidence>
<dbReference type="InterPro" id="IPR016035">
    <property type="entry name" value="Acyl_Trfase/lysoPLipase"/>
</dbReference>
<evidence type="ECO:0000256" key="1">
    <source>
        <dbReference type="ARBA" id="ARBA00023098"/>
    </source>
</evidence>
<feature type="transmembrane region" description="Helical" evidence="2">
    <location>
        <begin position="99"/>
        <end position="119"/>
    </location>
</feature>
<evidence type="ECO:0000256" key="2">
    <source>
        <dbReference type="SAM" id="Phobius"/>
    </source>
</evidence>
<protein>
    <submittedName>
        <fullName evidence="4">Patatin-like phospholipase family protein</fullName>
    </submittedName>
</protein>
<keyword evidence="2" id="KW-1133">Transmembrane helix</keyword>
<dbReference type="SUPFAM" id="SSF52151">
    <property type="entry name" value="FabD/lysophospholipase-like"/>
    <property type="match status" value="1"/>
</dbReference>
<feature type="transmembrane region" description="Helical" evidence="2">
    <location>
        <begin position="260"/>
        <end position="282"/>
    </location>
</feature>
<feature type="transmembrane region" description="Helical" evidence="2">
    <location>
        <begin position="289"/>
        <end position="305"/>
    </location>
</feature>
<feature type="transmembrane region" description="Helical" evidence="2">
    <location>
        <begin position="235"/>
        <end position="254"/>
    </location>
</feature>